<dbReference type="PANTHER" id="PTHR12526:SF630">
    <property type="entry name" value="GLYCOSYLTRANSFERASE"/>
    <property type="match status" value="1"/>
</dbReference>
<dbReference type="Pfam" id="PF00534">
    <property type="entry name" value="Glycos_transf_1"/>
    <property type="match status" value="1"/>
</dbReference>
<feature type="domain" description="Glycosyl transferase family 1" evidence="1">
    <location>
        <begin position="222"/>
        <end position="371"/>
    </location>
</feature>
<keyword evidence="4" id="KW-1185">Reference proteome</keyword>
<reference evidence="3 4" key="1">
    <citation type="journal article" date="2023" name="J. Phycol.">
        <title>Chrysosporum ovalisporum is synonymous with the true-branching cyanobacterium Umezakia natans (Nostocales/Aphanizomenonaceae).</title>
        <authorList>
            <person name="McGregor G.B."/>
            <person name="Sendall B.C."/>
            <person name="Niiyama Y."/>
            <person name="Tuji A."/>
            <person name="Willis A."/>
        </authorList>
    </citation>
    <scope>NUCLEOTIDE SEQUENCE [LARGE SCALE GENOMIC DNA]</scope>
    <source>
        <strain evidence="3 4">ANA360D</strain>
    </source>
</reference>
<sequence length="395" mass="45504">MKILFINTLYSPNFVGGAERSVQLLAESLVEKGHQAVVLTTVPLSTTKVDFLNKVKVYYIGIKNLYWQYEQQKPPKYMALLKPIWHAIDISNPWMAKEIGEIIDTEKPDLVHTNNLAGFSVLVWQTLHKRQIPIVHTLRDYYLICPRKYIMFRNDKNCETPCCDCKSYSFFKRQMSNYVNAVIGISQFILNHHLNLNYFTNVPVQKVIYNSYQPGMISKEKSSRLRLGYLGRIDKSKGFDTLLKSLETISSQNWELQVGGEISDEQIAYFRGRYPLPHVNYLGYVKPEVFFSQVDVLVVPSLWQEPLGRIVIEAYGYGVPVIGSNRGGITEIIDSGKTGFIFEPSEIDSLARNINKFIQYPQLAVEMSKNAWQKYQCFTPNKIITEYLTVYESII</sequence>
<dbReference type="RefSeq" id="WP_280654132.1">
    <property type="nucleotide sequence ID" value="NZ_JANQDH010000043.1"/>
</dbReference>
<evidence type="ECO:0000313" key="4">
    <source>
        <dbReference type="Proteomes" id="UP001159387"/>
    </source>
</evidence>
<dbReference type="GO" id="GO:0016757">
    <property type="term" value="F:glycosyltransferase activity"/>
    <property type="evidence" value="ECO:0007669"/>
    <property type="project" value="InterPro"/>
</dbReference>
<organism evidence="3 4">
    <name type="scientific">Chrysosporum bergii ANA360D</name>
    <dbReference type="NCBI Taxonomy" id="617107"/>
    <lineage>
        <taxon>Bacteria</taxon>
        <taxon>Bacillati</taxon>
        <taxon>Cyanobacteriota</taxon>
        <taxon>Cyanophyceae</taxon>
        <taxon>Nostocales</taxon>
        <taxon>Nodulariaceae</taxon>
        <taxon>Chrysosporum</taxon>
    </lineage>
</organism>
<dbReference type="InterPro" id="IPR001296">
    <property type="entry name" value="Glyco_trans_1"/>
</dbReference>
<comment type="caution">
    <text evidence="3">The sequence shown here is derived from an EMBL/GenBank/DDBJ whole genome shotgun (WGS) entry which is preliminary data.</text>
</comment>
<dbReference type="SUPFAM" id="SSF53756">
    <property type="entry name" value="UDP-Glycosyltransferase/glycogen phosphorylase"/>
    <property type="match status" value="1"/>
</dbReference>
<dbReference type="Gene3D" id="3.40.50.2000">
    <property type="entry name" value="Glycogen Phosphorylase B"/>
    <property type="match status" value="2"/>
</dbReference>
<dbReference type="EMBL" id="JANQDH010000043">
    <property type="protein sequence ID" value="MDH6060120.1"/>
    <property type="molecule type" value="Genomic_DNA"/>
</dbReference>
<feature type="domain" description="Glycosyltransferase subfamily 4-like N-terminal" evidence="2">
    <location>
        <begin position="15"/>
        <end position="193"/>
    </location>
</feature>
<dbReference type="Pfam" id="PF13439">
    <property type="entry name" value="Glyco_transf_4"/>
    <property type="match status" value="1"/>
</dbReference>
<dbReference type="InterPro" id="IPR028098">
    <property type="entry name" value="Glyco_trans_4-like_N"/>
</dbReference>
<proteinExistence type="predicted"/>
<gene>
    <name evidence="3" type="ORF">NWP17_06655</name>
</gene>
<evidence type="ECO:0000259" key="2">
    <source>
        <dbReference type="Pfam" id="PF13439"/>
    </source>
</evidence>
<dbReference type="CDD" id="cd03823">
    <property type="entry name" value="GT4_ExpE7-like"/>
    <property type="match status" value="1"/>
</dbReference>
<dbReference type="Proteomes" id="UP001159387">
    <property type="component" value="Unassembled WGS sequence"/>
</dbReference>
<protein>
    <submittedName>
        <fullName evidence="3">Glycosyltransferase family 4 protein</fullName>
    </submittedName>
</protein>
<evidence type="ECO:0000313" key="3">
    <source>
        <dbReference type="EMBL" id="MDH6060120.1"/>
    </source>
</evidence>
<dbReference type="AlphaFoldDB" id="A0AA43KBM9"/>
<evidence type="ECO:0000259" key="1">
    <source>
        <dbReference type="Pfam" id="PF00534"/>
    </source>
</evidence>
<name>A0AA43KBM9_9CYAN</name>
<dbReference type="PANTHER" id="PTHR12526">
    <property type="entry name" value="GLYCOSYLTRANSFERASE"/>
    <property type="match status" value="1"/>
</dbReference>
<accession>A0AA43KBM9</accession>